<keyword evidence="3" id="KW-1185">Reference proteome</keyword>
<evidence type="ECO:0000259" key="1">
    <source>
        <dbReference type="PROSITE" id="PS50206"/>
    </source>
</evidence>
<feature type="domain" description="Rhodanese" evidence="1">
    <location>
        <begin position="304"/>
        <end position="395"/>
    </location>
</feature>
<dbReference type="Pfam" id="PF12368">
    <property type="entry name" value="Rhodanese_C"/>
    <property type="match status" value="1"/>
</dbReference>
<dbReference type="InterPro" id="IPR036873">
    <property type="entry name" value="Rhodanese-like_dom_sf"/>
</dbReference>
<gene>
    <name evidence="2" type="ORF">BB559_007383</name>
</gene>
<dbReference type="PANTHER" id="PTHR43846">
    <property type="entry name" value="UPF0176 PROTEIN YCEA"/>
    <property type="match status" value="1"/>
</dbReference>
<dbReference type="AlphaFoldDB" id="A0A2T9XXN2"/>
<dbReference type="InterPro" id="IPR001763">
    <property type="entry name" value="Rhodanese-like_dom"/>
</dbReference>
<dbReference type="STRING" id="61424.A0A2T9XXN2"/>
<name>A0A2T9XXN2_9FUNG</name>
<dbReference type="PROSITE" id="PS50206">
    <property type="entry name" value="RHODANESE_3"/>
    <property type="match status" value="1"/>
</dbReference>
<evidence type="ECO:0000313" key="3">
    <source>
        <dbReference type="Proteomes" id="UP000245699"/>
    </source>
</evidence>
<dbReference type="SUPFAM" id="SSF52821">
    <property type="entry name" value="Rhodanese/Cell cycle control phosphatase"/>
    <property type="match status" value="1"/>
</dbReference>
<dbReference type="Proteomes" id="UP000245699">
    <property type="component" value="Unassembled WGS sequence"/>
</dbReference>
<dbReference type="InterPro" id="IPR022111">
    <property type="entry name" value="Rhodanese_C"/>
</dbReference>
<dbReference type="Pfam" id="PF00581">
    <property type="entry name" value="Rhodanese"/>
    <property type="match status" value="1"/>
</dbReference>
<organism evidence="2 3">
    <name type="scientific">Furculomyces boomerangus</name>
    <dbReference type="NCBI Taxonomy" id="61424"/>
    <lineage>
        <taxon>Eukaryota</taxon>
        <taxon>Fungi</taxon>
        <taxon>Fungi incertae sedis</taxon>
        <taxon>Zoopagomycota</taxon>
        <taxon>Kickxellomycotina</taxon>
        <taxon>Harpellomycetes</taxon>
        <taxon>Harpellales</taxon>
        <taxon>Harpellaceae</taxon>
        <taxon>Furculomyces</taxon>
    </lineage>
</organism>
<protein>
    <recommendedName>
        <fullName evidence="1">Rhodanese domain-containing protein</fullName>
    </recommendedName>
</protein>
<dbReference type="InterPro" id="IPR040503">
    <property type="entry name" value="TRHO_N"/>
</dbReference>
<evidence type="ECO:0000313" key="2">
    <source>
        <dbReference type="EMBL" id="PVU84820.1"/>
    </source>
</evidence>
<proteinExistence type="predicted"/>
<accession>A0A2T9XXN2</accession>
<dbReference type="EMBL" id="MBFT01001228">
    <property type="protein sequence ID" value="PVU84820.1"/>
    <property type="molecule type" value="Genomic_DNA"/>
</dbReference>
<dbReference type="Gene3D" id="3.40.250.10">
    <property type="entry name" value="Rhodanese-like domain"/>
    <property type="match status" value="1"/>
</dbReference>
<dbReference type="OrthoDB" id="25002at2759"/>
<reference evidence="2 3" key="1">
    <citation type="journal article" date="2018" name="MBio">
        <title>Comparative Genomics Reveals the Core Gene Toolbox for the Fungus-Insect Symbiosis.</title>
        <authorList>
            <person name="Wang Y."/>
            <person name="Stata M."/>
            <person name="Wang W."/>
            <person name="Stajich J.E."/>
            <person name="White M.M."/>
            <person name="Moncalvo J.M."/>
        </authorList>
    </citation>
    <scope>NUCLEOTIDE SEQUENCE [LARGE SCALE GENOMIC DNA]</scope>
    <source>
        <strain evidence="2 3">AUS-77-4</strain>
    </source>
</reference>
<comment type="caution">
    <text evidence="2">The sequence shown here is derived from an EMBL/GenBank/DDBJ whole genome shotgun (WGS) entry which is preliminary data.</text>
</comment>
<dbReference type="SMART" id="SM00450">
    <property type="entry name" value="RHOD"/>
    <property type="match status" value="1"/>
</dbReference>
<dbReference type="Gene3D" id="3.30.70.100">
    <property type="match status" value="1"/>
</dbReference>
<sequence length="549" mass="63200">MLHTSNYIPRAVVSSKYTAGRLFQSVFPTTGTKHVISILYKTTKLQPHFSFFRERRYAGYIRGTRNFQAKSKPSFIRNYCSETHSINPSFQEPYNADKYKKYPYVHLDNNPATKTKYDLDIDGVPPASASKDGYVTASFYAFMPIDSSELENLRMEILGWTEYLEDPALETMDPELLSEYMQNLKETKKVVVSFSKPIKYPQALTGRIYISDSGVNAQVSFMATKFRAVRWLIENNKILSGRIPPFNYGLSHNRAFKKFHVRVRQLVAAGQELNLDTISKQPTYLSPEEWHNELDEKINNKSLSQEDPILIDMRNIYEFEVGKFKSAECPDVDTFREEMDYVREKYKEKKSSEIYMYCTGGIRCTVAGAILKSEGFENIKTLRGGVIAYGRWIKGEQNLQENNNTQQISASTTETEGLNETANSLGNKQLKKESLFIGKNFTFDKRLGEPVTEDIISRCHQCNSPSDTYTNCANKSCNLLFIQCPSCKEKHKGTCGSSHCLTQIEKTEEQLRNERNPSVWDYRIRIRPRIAFDIIKEKEQEENVVKVEH</sequence>
<dbReference type="PANTHER" id="PTHR43846:SF1">
    <property type="entry name" value="TRNA URIDINE(34) HYDROXYLASE"/>
    <property type="match status" value="1"/>
</dbReference>
<dbReference type="Pfam" id="PF17773">
    <property type="entry name" value="UPF0176_N"/>
    <property type="match status" value="1"/>
</dbReference>